<sequence>MARKIFVSYKYGDEQVENILESWWKTTKVRDYVNKLEEILGENNEIYKGESDGEDLSDFKDSTIETRLKGKIFDSSITLVFISKGMKDWGIFTSEADQWIPWEISYSLKVKTRNGRVSRPNAILAVVLPDENGAYEYYIKDNTCSCCNCTTLMTDFLFGIMSRNMFNKREPEVLGCNDHTGGTVYKGRHSYIQSVKWINFTNNPSLYFDIAVEIKEDIDSYNISKVI</sequence>
<feature type="domain" description="Thoeris protein ThsB TIR-like" evidence="1">
    <location>
        <begin position="6"/>
        <end position="128"/>
    </location>
</feature>
<accession>A0ABQ6RD78</accession>
<organism evidence="2 3">
    <name type="scientific">Pseudoalteromonas fuliginea</name>
    <dbReference type="NCBI Taxonomy" id="1872678"/>
    <lineage>
        <taxon>Bacteria</taxon>
        <taxon>Pseudomonadati</taxon>
        <taxon>Pseudomonadota</taxon>
        <taxon>Gammaproteobacteria</taxon>
        <taxon>Alteromonadales</taxon>
        <taxon>Pseudoalteromonadaceae</taxon>
        <taxon>Pseudoalteromonas</taxon>
    </lineage>
</organism>
<gene>
    <name evidence="2" type="ORF">EU509_20490</name>
</gene>
<evidence type="ECO:0000259" key="1">
    <source>
        <dbReference type="Pfam" id="PF08937"/>
    </source>
</evidence>
<comment type="caution">
    <text evidence="2">The sequence shown here is derived from an EMBL/GenBank/DDBJ whole genome shotgun (WGS) entry which is preliminary data.</text>
</comment>
<proteinExistence type="predicted"/>
<evidence type="ECO:0000313" key="2">
    <source>
        <dbReference type="EMBL" id="KAA1150485.1"/>
    </source>
</evidence>
<evidence type="ECO:0000313" key="3">
    <source>
        <dbReference type="Proteomes" id="UP000322915"/>
    </source>
</evidence>
<dbReference type="EMBL" id="SEUJ01000078">
    <property type="protein sequence ID" value="KAA1150485.1"/>
    <property type="molecule type" value="Genomic_DNA"/>
</dbReference>
<dbReference type="Pfam" id="PF08937">
    <property type="entry name" value="ThsB_TIR"/>
    <property type="match status" value="1"/>
</dbReference>
<protein>
    <recommendedName>
        <fullName evidence="1">Thoeris protein ThsB TIR-like domain-containing protein</fullName>
    </recommendedName>
</protein>
<dbReference type="Proteomes" id="UP000322915">
    <property type="component" value="Unassembled WGS sequence"/>
</dbReference>
<name>A0ABQ6RD78_9GAMM</name>
<reference evidence="2 3" key="1">
    <citation type="submission" date="2019-01" db="EMBL/GenBank/DDBJ databases">
        <title>Genome sequences of marine Pseudoalteromonas species.</title>
        <authorList>
            <person name="Boraston A.B."/>
            <person name="Hehemann J.-H."/>
            <person name="Vickers C.J."/>
            <person name="Salama-Alber O."/>
            <person name="Abe K."/>
            <person name="Hettle A.J."/>
        </authorList>
    </citation>
    <scope>NUCLEOTIDE SEQUENCE [LARGE SCALE GENOMIC DNA]</scope>
    <source>
        <strain evidence="2 3">PS47</strain>
    </source>
</reference>
<dbReference type="RefSeq" id="WP_149606957.1">
    <property type="nucleotide sequence ID" value="NZ_SEUJ01000078.1"/>
</dbReference>
<dbReference type="InterPro" id="IPR015032">
    <property type="entry name" value="ThsB__TIR-like_domain"/>
</dbReference>
<keyword evidence="3" id="KW-1185">Reference proteome</keyword>